<dbReference type="PANTHER" id="PTHR24149">
    <property type="entry name" value="ANKYRIN REPEAT DOMAIN-CONTAINING PROTEIN 12"/>
    <property type="match status" value="1"/>
</dbReference>
<comment type="subcellular location">
    <subcellularLocation>
        <location evidence="1">Target cell membrane</location>
    </subcellularLocation>
</comment>
<proteinExistence type="predicted"/>
<feature type="repeat" description="ANK" evidence="6">
    <location>
        <begin position="343"/>
        <end position="375"/>
    </location>
</feature>
<dbReference type="Proteomes" id="UP001142055">
    <property type="component" value="Chromosome 2"/>
</dbReference>
<evidence type="ECO:0000313" key="8">
    <source>
        <dbReference type="EMBL" id="KAJ6220616.1"/>
    </source>
</evidence>
<feature type="compositionally biased region" description="Polar residues" evidence="7">
    <location>
        <begin position="247"/>
        <end position="262"/>
    </location>
</feature>
<evidence type="ECO:0000256" key="6">
    <source>
        <dbReference type="PROSITE-ProRule" id="PRU00023"/>
    </source>
</evidence>
<dbReference type="InterPro" id="IPR002110">
    <property type="entry name" value="Ankyrin_rpt"/>
</dbReference>
<keyword evidence="5" id="KW-1053">Target membrane</keyword>
<evidence type="ECO:0000256" key="4">
    <source>
        <dbReference type="ARBA" id="ARBA00023028"/>
    </source>
</evidence>
<feature type="compositionally biased region" description="Low complexity" evidence="7">
    <location>
        <begin position="1139"/>
        <end position="1148"/>
    </location>
</feature>
<keyword evidence="9" id="KW-1185">Reference proteome</keyword>
<feature type="compositionally biased region" description="Polar residues" evidence="7">
    <location>
        <begin position="1"/>
        <end position="16"/>
    </location>
</feature>
<dbReference type="GO" id="GO:0006887">
    <property type="term" value="P:exocytosis"/>
    <property type="evidence" value="ECO:0007669"/>
    <property type="project" value="UniProtKB-KW"/>
</dbReference>
<feature type="compositionally biased region" description="Low complexity" evidence="7">
    <location>
        <begin position="854"/>
        <end position="870"/>
    </location>
</feature>
<feature type="compositionally biased region" description="Polar residues" evidence="7">
    <location>
        <begin position="85"/>
        <end position="94"/>
    </location>
</feature>
<name>A0A9Q0RPB8_BLOTA</name>
<feature type="region of interest" description="Disordered" evidence="7">
    <location>
        <begin position="1"/>
        <end position="192"/>
    </location>
</feature>
<evidence type="ECO:0000256" key="1">
    <source>
        <dbReference type="ARBA" id="ARBA00004175"/>
    </source>
</evidence>
<keyword evidence="3" id="KW-1052">Target cell membrane</keyword>
<feature type="region of interest" description="Disordered" evidence="7">
    <location>
        <begin position="513"/>
        <end position="544"/>
    </location>
</feature>
<dbReference type="PROSITE" id="PS50088">
    <property type="entry name" value="ANK_REPEAT"/>
    <property type="match status" value="3"/>
</dbReference>
<feature type="region of interest" description="Disordered" evidence="7">
    <location>
        <begin position="1042"/>
        <end position="1096"/>
    </location>
</feature>
<feature type="region of interest" description="Disordered" evidence="7">
    <location>
        <begin position="1015"/>
        <end position="1034"/>
    </location>
</feature>
<evidence type="ECO:0000256" key="5">
    <source>
        <dbReference type="ARBA" id="ARBA00023298"/>
    </source>
</evidence>
<feature type="compositionally biased region" description="Low complexity" evidence="7">
    <location>
        <begin position="17"/>
        <end position="34"/>
    </location>
</feature>
<feature type="compositionally biased region" description="Basic and acidic residues" evidence="7">
    <location>
        <begin position="513"/>
        <end position="530"/>
    </location>
</feature>
<dbReference type="GO" id="GO:0044231">
    <property type="term" value="C:host cell presynaptic membrane"/>
    <property type="evidence" value="ECO:0007669"/>
    <property type="project" value="UniProtKB-KW"/>
</dbReference>
<feature type="compositionally biased region" description="Low complexity" evidence="7">
    <location>
        <begin position="1156"/>
        <end position="1197"/>
    </location>
</feature>
<organism evidence="8 9">
    <name type="scientific">Blomia tropicalis</name>
    <name type="common">Mite</name>
    <dbReference type="NCBI Taxonomy" id="40697"/>
    <lineage>
        <taxon>Eukaryota</taxon>
        <taxon>Metazoa</taxon>
        <taxon>Ecdysozoa</taxon>
        <taxon>Arthropoda</taxon>
        <taxon>Chelicerata</taxon>
        <taxon>Arachnida</taxon>
        <taxon>Acari</taxon>
        <taxon>Acariformes</taxon>
        <taxon>Sarcoptiformes</taxon>
        <taxon>Astigmata</taxon>
        <taxon>Glycyphagoidea</taxon>
        <taxon>Echimyopodidae</taxon>
        <taxon>Blomia</taxon>
    </lineage>
</organism>
<feature type="compositionally biased region" description="Polar residues" evidence="7">
    <location>
        <begin position="1044"/>
        <end position="1078"/>
    </location>
</feature>
<keyword evidence="4" id="KW-0800">Toxin</keyword>
<feature type="compositionally biased region" description="Polar residues" evidence="7">
    <location>
        <begin position="1015"/>
        <end position="1024"/>
    </location>
</feature>
<dbReference type="InterPro" id="IPR036770">
    <property type="entry name" value="Ankyrin_rpt-contain_sf"/>
</dbReference>
<feature type="region of interest" description="Disordered" evidence="7">
    <location>
        <begin position="1139"/>
        <end position="1208"/>
    </location>
</feature>
<feature type="compositionally biased region" description="Basic and acidic residues" evidence="7">
    <location>
        <begin position="794"/>
        <end position="803"/>
    </location>
</feature>
<dbReference type="OMA" id="DANFRME"/>
<comment type="caution">
    <text evidence="8">The sequence shown here is derived from an EMBL/GenBank/DDBJ whole genome shotgun (WGS) entry which is preliminary data.</text>
</comment>
<keyword evidence="4" id="KW-0638">Presynaptic neurotoxin</keyword>
<accession>A0A9Q0RPB8</accession>
<sequence>MKEFSSTNTNAVVKTNSHQQQTTSKQGQLSSSSSSHRHRQLAATPIANNERKCATALKKTNRSTENSSNNNSSQNKQPRTHPRTGKSTCYNTRGRSNSNSKINRSSSNSTNSNNKLSSKQSSSKQSSSKNTSRRRLPFMSSDNVDQANQSNSQPNLNESNKSEETKTDRPNSSSLNHQSNTHVHRIVEQRPATPFSLRKQIALALELSRDPIQSQTNNSTATSSSNEQTSYPSSATNSPPPPLVTDETVNQTNNCTTTSTGNLKKIRSYSIESRSGSASNSPNTIQTTSVTPSSSKKLHRKNNKGETELHLAAIRGDFYRLEQLFKQYEDSDLSNAVDVTDNAGWTPLHEACNRGHSQAVRVLIQHGANVNASAECGTTPLIDAARNGHLSIVRVLLRHGAIPTIADRRGQTAFDVAGNANIEQLLRNYNFTQDGDSNDNEDVVKKLEEDSELPLPNTTTNTTSTITATTSNNTTLGITSLSELKSVIHYICINDSNDNSSVRYTNSKKLVQEQRQHNPNSHYKENEFGKHSKHTKVSSQSTQLEEVVDSEKKLSMSVNSTTTISSLITNSNKSTLSSLSSTLMSAEATSTNAFTNPSSTSFITINTTPAVSATVSTLSASNSPSSSSLSTTLATLSGQTNNQSLSSVSTSSSSLKLISAYSQSSSLEGSSTTCSTIPNLSVSSTSSNEIKSHLNNSTTQLSKTSVITSSNNSPVAQQIPLGQFSVGSVFSPLLSHKRPRIEGDCEPTVTSSVTTLTSSSSTPVITATTPIIVVPKKLTRDNEPSSSTTSSHEQSGHLEEKPHTSSMSTEATTSVTITSTPSSSTITSTINSSLPSVGNLNCQPQEPSSSTQNGSEHGSSSISSSSSSSSGSSQFVISSSIGPLSSSASTTMKVPPLRIVLSTGSNVLYHGTSSSPSSSSTSSVVLNTAATTQLSLATNTVSSGHLNSSITSSTTLTQSNALNQPLDAKYPYVVSTTTSPSDDNSESVNENIDGITHNTSNTNSSATTLTHRITRSSQRVALQQQKHHSSDNEEQTMGLITGSIGAQSGGPNSVGSSGTIENSDGTVSGSNLTTNSIKPTREIGTRKKKNRGAAARAAAAAERAAAAAAQSSTSGNCGPFSTINLPSGTQTHLNVVSSATTSGTSTNDTGGGGGNDDNSNSSSNAGSSMNNGSNNVPNNGNGGNNNNNNNNGNSGNNNGNGNGSNGSNGGGLIGVDPYTSASLNVYSYKAEKSSHQMFMKIRDIIKKRRTSMTQTLPKPPATFPEFLMNRSDYVLQTNVHQFDECKPELPPAPLIPGSALYALFIDQEKVRNRMRVQHRVEQEKMRLTAEQECYRLHCRAAAAQSGQMLPPLSACTFLKDEEQYNLMDLEASERDPSTDNVIIAQIKTDNPNFLNHGPSGMNGIGRIRFNGRLFISWQSDLLDKWSKLKNQLLSRQRLEAETLSSSQRYIWDWKVQELAEQSGGTPGTAGIYHHHYPHPKFHTNGFLEDKDTFVPMIKVVDDFPLLPPEKKNAHIQHVF</sequence>
<evidence type="ECO:0000256" key="3">
    <source>
        <dbReference type="ARBA" id="ARBA00022537"/>
    </source>
</evidence>
<feature type="region of interest" description="Disordered" evidence="7">
    <location>
        <begin position="775"/>
        <end position="870"/>
    </location>
</feature>
<feature type="repeat" description="ANK" evidence="6">
    <location>
        <begin position="304"/>
        <end position="336"/>
    </location>
</feature>
<feature type="compositionally biased region" description="Polar residues" evidence="7">
    <location>
        <begin position="170"/>
        <end position="181"/>
    </location>
</feature>
<dbReference type="SMART" id="SM00248">
    <property type="entry name" value="ANK"/>
    <property type="match status" value="3"/>
</dbReference>
<feature type="compositionally biased region" description="Polar residues" evidence="7">
    <location>
        <begin position="140"/>
        <end position="159"/>
    </location>
</feature>
<feature type="repeat" description="ANK" evidence="6">
    <location>
        <begin position="376"/>
        <end position="408"/>
    </location>
</feature>
<evidence type="ECO:0000313" key="9">
    <source>
        <dbReference type="Proteomes" id="UP001142055"/>
    </source>
</evidence>
<keyword evidence="5" id="KW-0472">Membrane</keyword>
<evidence type="ECO:0000256" key="7">
    <source>
        <dbReference type="SAM" id="MobiDB-lite"/>
    </source>
</evidence>
<feature type="compositionally biased region" description="Gly residues" evidence="7">
    <location>
        <begin position="1198"/>
        <end position="1208"/>
    </location>
</feature>
<evidence type="ECO:0000256" key="2">
    <source>
        <dbReference type="ARBA" id="ARBA00022483"/>
    </source>
</evidence>
<gene>
    <name evidence="8" type="ORF">RDWZM_006428</name>
</gene>
<dbReference type="Gene3D" id="1.25.40.20">
    <property type="entry name" value="Ankyrin repeat-containing domain"/>
    <property type="match status" value="1"/>
</dbReference>
<dbReference type="PROSITE" id="PS50297">
    <property type="entry name" value="ANK_REP_REGION"/>
    <property type="match status" value="2"/>
</dbReference>
<feature type="compositionally biased region" description="Polar residues" evidence="7">
    <location>
        <begin position="270"/>
        <end position="295"/>
    </location>
</feature>
<feature type="region of interest" description="Disordered" evidence="7">
    <location>
        <begin position="208"/>
        <end position="304"/>
    </location>
</feature>
<dbReference type="EMBL" id="JAPWDV010000002">
    <property type="protein sequence ID" value="KAJ6220616.1"/>
    <property type="molecule type" value="Genomic_DNA"/>
</dbReference>
<dbReference type="GO" id="GO:0005654">
    <property type="term" value="C:nucleoplasm"/>
    <property type="evidence" value="ECO:0007669"/>
    <property type="project" value="TreeGrafter"/>
</dbReference>
<feature type="compositionally biased region" description="Low complexity" evidence="7">
    <location>
        <begin position="95"/>
        <end position="130"/>
    </location>
</feature>
<keyword evidence="2" id="KW-0268">Exocytosis</keyword>
<dbReference type="PANTHER" id="PTHR24149:SF14">
    <property type="entry name" value="ANKYRIN REPEAT DOMAIN 12"/>
    <property type="match status" value="1"/>
</dbReference>
<feature type="compositionally biased region" description="Low complexity" evidence="7">
    <location>
        <begin position="213"/>
        <end position="230"/>
    </location>
</feature>
<keyword evidence="6" id="KW-0040">ANK repeat</keyword>
<dbReference type="Pfam" id="PF12796">
    <property type="entry name" value="Ank_2"/>
    <property type="match status" value="1"/>
</dbReference>
<feature type="compositionally biased region" description="Basic and acidic residues" evidence="7">
    <location>
        <begin position="160"/>
        <end position="169"/>
    </location>
</feature>
<dbReference type="SUPFAM" id="SSF48403">
    <property type="entry name" value="Ankyrin repeat"/>
    <property type="match status" value="1"/>
</dbReference>
<protein>
    <submittedName>
        <fullName evidence="8">Uncharacterized protein</fullName>
    </submittedName>
</protein>
<reference evidence="8" key="1">
    <citation type="submission" date="2022-12" db="EMBL/GenBank/DDBJ databases">
        <title>Genome assemblies of Blomia tropicalis.</title>
        <authorList>
            <person name="Cui Y."/>
        </authorList>
    </citation>
    <scope>NUCLEOTIDE SEQUENCE</scope>
    <source>
        <tissue evidence="8">Adult mites</tissue>
    </source>
</reference>
<dbReference type="GO" id="GO:0044218">
    <property type="term" value="C:other organism cell membrane"/>
    <property type="evidence" value="ECO:0007669"/>
    <property type="project" value="UniProtKB-KW"/>
</dbReference>
<feature type="compositionally biased region" description="Polar residues" evidence="7">
    <location>
        <begin position="834"/>
        <end position="853"/>
    </location>
</feature>
<dbReference type="InterPro" id="IPR053210">
    <property type="entry name" value="ANKRD12"/>
</dbReference>
<feature type="compositionally biased region" description="Low complexity" evidence="7">
    <location>
        <begin position="808"/>
        <end position="833"/>
    </location>
</feature>
<keyword evidence="4" id="KW-0528">Neurotoxin</keyword>